<dbReference type="InterPro" id="IPR029052">
    <property type="entry name" value="Metallo-depent_PP-like"/>
</dbReference>
<dbReference type="Gene3D" id="3.60.21.10">
    <property type="match status" value="1"/>
</dbReference>
<accession>A0ABW1UK46</accession>
<dbReference type="CDD" id="cd00838">
    <property type="entry name" value="MPP_superfamily"/>
    <property type="match status" value="1"/>
</dbReference>
<dbReference type="InterPro" id="IPR004843">
    <property type="entry name" value="Calcineurin-like_PHP"/>
</dbReference>
<dbReference type="Proteomes" id="UP001596310">
    <property type="component" value="Unassembled WGS sequence"/>
</dbReference>
<protein>
    <submittedName>
        <fullName evidence="2">Metallophosphoesterase family protein</fullName>
    </submittedName>
</protein>
<gene>
    <name evidence="2" type="ORF">ACFQHW_01720</name>
</gene>
<proteinExistence type="predicted"/>
<feature type="domain" description="Calcineurin-like phosphoesterase" evidence="1">
    <location>
        <begin position="1"/>
        <end position="197"/>
    </location>
</feature>
<dbReference type="RefSeq" id="WP_125596780.1">
    <property type="nucleotide sequence ID" value="NZ_JBHSSM010000005.1"/>
</dbReference>
<sequence length="265" mass="29147">MRTLVVGDLHLLGSTVLPLVTAKLSDLAVDQVVLVGDYFDQWSETGNSELYQRELVFLTDWVTALRAQGTPVVCLLGNHDVPYLTGSLSHYSSADPVVGRKISAGLFQLGCQLALKSDGYLLSHAGFVDTEAPEPWYFAPLSREHLSDLNRLEHNVGFSRGGLARWGSLLWADFDTELSGYFNPDYPRQIVGHTPVPQLTRECAGGTIIDVDTFSLFSNHRPIGNGDLLLLVEGRVQTISTDFIQALAIKQAQGDLFPPSSQNWF</sequence>
<reference evidence="3" key="1">
    <citation type="journal article" date="2019" name="Int. J. Syst. Evol. Microbiol.">
        <title>The Global Catalogue of Microorganisms (GCM) 10K type strain sequencing project: providing services to taxonomists for standard genome sequencing and annotation.</title>
        <authorList>
            <consortium name="The Broad Institute Genomics Platform"/>
            <consortium name="The Broad Institute Genome Sequencing Center for Infectious Disease"/>
            <person name="Wu L."/>
            <person name="Ma J."/>
        </authorList>
    </citation>
    <scope>NUCLEOTIDE SEQUENCE [LARGE SCALE GENOMIC DNA]</scope>
    <source>
        <strain evidence="3">CCM 8897</strain>
    </source>
</reference>
<organism evidence="2 3">
    <name type="scientific">Lapidilactobacillus achengensis</name>
    <dbReference type="NCBI Taxonomy" id="2486000"/>
    <lineage>
        <taxon>Bacteria</taxon>
        <taxon>Bacillati</taxon>
        <taxon>Bacillota</taxon>
        <taxon>Bacilli</taxon>
        <taxon>Lactobacillales</taxon>
        <taxon>Lactobacillaceae</taxon>
        <taxon>Lapidilactobacillus</taxon>
    </lineage>
</organism>
<dbReference type="SUPFAM" id="SSF56300">
    <property type="entry name" value="Metallo-dependent phosphatases"/>
    <property type="match status" value="1"/>
</dbReference>
<dbReference type="Pfam" id="PF00149">
    <property type="entry name" value="Metallophos"/>
    <property type="match status" value="1"/>
</dbReference>
<evidence type="ECO:0000313" key="2">
    <source>
        <dbReference type="EMBL" id="MFC6314289.1"/>
    </source>
</evidence>
<evidence type="ECO:0000313" key="3">
    <source>
        <dbReference type="Proteomes" id="UP001596310"/>
    </source>
</evidence>
<comment type="caution">
    <text evidence="2">The sequence shown here is derived from an EMBL/GenBank/DDBJ whole genome shotgun (WGS) entry which is preliminary data.</text>
</comment>
<keyword evidence="3" id="KW-1185">Reference proteome</keyword>
<evidence type="ECO:0000259" key="1">
    <source>
        <dbReference type="Pfam" id="PF00149"/>
    </source>
</evidence>
<dbReference type="EMBL" id="JBHSSM010000005">
    <property type="protein sequence ID" value="MFC6314289.1"/>
    <property type="molecule type" value="Genomic_DNA"/>
</dbReference>
<name>A0ABW1UK46_9LACO</name>